<dbReference type="InterPro" id="IPR036236">
    <property type="entry name" value="Znf_C2H2_sf"/>
</dbReference>
<keyword evidence="6" id="KW-0804">Transcription</keyword>
<dbReference type="OrthoDB" id="853341at2759"/>
<sequence length="1043" mass="118953">MDTSLLINKLVECAKEIEGGHLNDADLLLGEIIAANESFSKATKSLVKYYVEALVRRLYRLYPRNFTPLIPSGTDRYPETDYPFAPFFCFGDFTTLDPARDALKGKRRVHIIEFGIVVSFWRYCDLFRAITTQSTGPISFRLTFVGPILSTVADHTQKTLERLHGEAKRFAIYFDVRRLVANSAADIVDSVLKLTRASEDETIVVKWKFQFHKLLTLTGAFEKVLSKLKELKPEIMIIVEQDANHNGQNLLDWFSKSFQYYSIVFDSLEKDNLDFSIDGVRRKVLWEMSFRREICKLVAPGGTDHIERHETFAHWQDRLRLFGFRHYRFKSKSFNNFCREQMPEYSWEEKDRHPVLTRKRIPLLFSSAWKPDPAQLNSGSDMELDTENYSKFHENQPDDPRIMTEEITWSEKCFSINQIAASAEIYDILEYTCNVHNLPLALTWISDRRDYNIVNSKRKLRIVESACYLNDITMEGFVEACGKHHLEEGQGAAGKALQSNGMHFNPVVSDLSVDDYPFVYDTWDFGLHAAVSFKLENIHMSRVDYVLEFFLPAETKEVSEHERLIDGISSILQKSCRNSWIISGMESSEDNMDSVVGSEGAISDRSPPASLDNGSFNENGMIIASDAVNAADHGIQSGVEAHEQDVGEQNSRFEAASNGIIHLSENLISQIMIENLETNDDEPVGFSESNFSINSSEFGKACNIVPTVPCLDIEEVVGDSSHFNASTIKKRRRTSEVWKYFEEVRENEELWAICKSCSARYRGESTRGTTNLHKHLKSFILIVVSFWRCCDLFRDITTQSTGPISFRLMFVGPILSTVADHTQKTLDRLHGEVERFAIYFEVRRLVANRVVDIVDSVLKLIRASEDETIVVKWKFQFHKLFTLTGAGENVLSKLKELKPEIMIMDVGEQNSKFEAAPNGITHLSENFISQIMIENLETIDVEPVGFSDSNFSINSSEFGRACNIVPAAPRLYNEEVGKDSSHLNASTGNKRMRTSEVWKYFEEGRENGKVWATCKRCSTRYRGESKRGTTNLHKHLKSCAGKK</sequence>
<gene>
    <name evidence="11" type="ORF">SADUNF_Sadunf07G0114600</name>
</gene>
<dbReference type="GO" id="GO:0003677">
    <property type="term" value="F:DNA binding"/>
    <property type="evidence" value="ECO:0007669"/>
    <property type="project" value="InterPro"/>
</dbReference>
<evidence type="ECO:0000256" key="1">
    <source>
        <dbReference type="ARBA" id="ARBA00004123"/>
    </source>
</evidence>
<comment type="caution">
    <text evidence="9">Lacks conserved residue(s) required for the propagation of feature annotation.</text>
</comment>
<reference evidence="11 12" key="1">
    <citation type="submission" date="2020-10" db="EMBL/GenBank/DDBJ databases">
        <title>Plant Genome Project.</title>
        <authorList>
            <person name="Zhang R.-G."/>
        </authorList>
    </citation>
    <scope>NUCLEOTIDE SEQUENCE [LARGE SCALE GENOMIC DNA]</scope>
    <source>
        <strain evidence="11">FAFU-HL-1</strain>
        <tissue evidence="11">Leaf</tissue>
    </source>
</reference>
<dbReference type="AlphaFoldDB" id="A0A835N2H9"/>
<keyword evidence="12" id="KW-1185">Reference proteome</keyword>
<dbReference type="InterPro" id="IPR003656">
    <property type="entry name" value="Znf_BED"/>
</dbReference>
<evidence type="ECO:0000256" key="3">
    <source>
        <dbReference type="ARBA" id="ARBA00022771"/>
    </source>
</evidence>
<feature type="domain" description="BED-type" evidence="10">
    <location>
        <begin position="992"/>
        <end position="1043"/>
    </location>
</feature>
<dbReference type="Pfam" id="PF03514">
    <property type="entry name" value="GRAS"/>
    <property type="match status" value="2"/>
</dbReference>
<evidence type="ECO:0000256" key="5">
    <source>
        <dbReference type="ARBA" id="ARBA00023015"/>
    </source>
</evidence>
<dbReference type="Proteomes" id="UP000657918">
    <property type="component" value="Unassembled WGS sequence"/>
</dbReference>
<evidence type="ECO:0000256" key="9">
    <source>
        <dbReference type="PROSITE-ProRule" id="PRU01191"/>
    </source>
</evidence>
<keyword evidence="5" id="KW-0805">Transcription regulation</keyword>
<dbReference type="EMBL" id="JADGMS010000007">
    <property type="protein sequence ID" value="KAF9679193.1"/>
    <property type="molecule type" value="Genomic_DNA"/>
</dbReference>
<protein>
    <recommendedName>
        <fullName evidence="10">BED-type domain-containing protein</fullName>
    </recommendedName>
</protein>
<accession>A0A835N2H9</accession>
<comment type="subcellular location">
    <subcellularLocation>
        <location evidence="1">Nucleus</location>
    </subcellularLocation>
</comment>
<keyword evidence="4" id="KW-0862">Zinc</keyword>
<comment type="similarity">
    <text evidence="9">Belongs to the GRAS family.</text>
</comment>
<dbReference type="Pfam" id="PF22922">
    <property type="entry name" value="GAF_NLP"/>
    <property type="match status" value="1"/>
</dbReference>
<dbReference type="SMART" id="SM00614">
    <property type="entry name" value="ZnF_BED"/>
    <property type="match status" value="2"/>
</dbReference>
<evidence type="ECO:0000256" key="6">
    <source>
        <dbReference type="ARBA" id="ARBA00023163"/>
    </source>
</evidence>
<dbReference type="GO" id="GO:0005634">
    <property type="term" value="C:nucleus"/>
    <property type="evidence" value="ECO:0007669"/>
    <property type="project" value="UniProtKB-SubCell"/>
</dbReference>
<dbReference type="PROSITE" id="PS50808">
    <property type="entry name" value="ZF_BED"/>
    <property type="match status" value="2"/>
</dbReference>
<evidence type="ECO:0000259" key="10">
    <source>
        <dbReference type="PROSITE" id="PS50808"/>
    </source>
</evidence>
<evidence type="ECO:0000256" key="4">
    <source>
        <dbReference type="ARBA" id="ARBA00022833"/>
    </source>
</evidence>
<dbReference type="Pfam" id="PF02892">
    <property type="entry name" value="zf-BED"/>
    <property type="match status" value="1"/>
</dbReference>
<dbReference type="PROSITE" id="PS50985">
    <property type="entry name" value="GRAS"/>
    <property type="match status" value="1"/>
</dbReference>
<keyword evidence="7" id="KW-0539">Nucleus</keyword>
<evidence type="ECO:0000256" key="2">
    <source>
        <dbReference type="ARBA" id="ARBA00022723"/>
    </source>
</evidence>
<organism evidence="11 12">
    <name type="scientific">Salix dunnii</name>
    <dbReference type="NCBI Taxonomy" id="1413687"/>
    <lineage>
        <taxon>Eukaryota</taxon>
        <taxon>Viridiplantae</taxon>
        <taxon>Streptophyta</taxon>
        <taxon>Embryophyta</taxon>
        <taxon>Tracheophyta</taxon>
        <taxon>Spermatophyta</taxon>
        <taxon>Magnoliopsida</taxon>
        <taxon>eudicotyledons</taxon>
        <taxon>Gunneridae</taxon>
        <taxon>Pentapetalae</taxon>
        <taxon>rosids</taxon>
        <taxon>fabids</taxon>
        <taxon>Malpighiales</taxon>
        <taxon>Salicaceae</taxon>
        <taxon>Saliceae</taxon>
        <taxon>Salix</taxon>
    </lineage>
</organism>
<dbReference type="InterPro" id="IPR005202">
    <property type="entry name" value="TF_GRAS"/>
</dbReference>
<keyword evidence="3 8" id="KW-0863">Zinc-finger</keyword>
<evidence type="ECO:0000313" key="12">
    <source>
        <dbReference type="Proteomes" id="UP000657918"/>
    </source>
</evidence>
<dbReference type="SUPFAM" id="SSF57667">
    <property type="entry name" value="beta-beta-alpha zinc fingers"/>
    <property type="match status" value="2"/>
</dbReference>
<dbReference type="PANTHER" id="PTHR31636">
    <property type="entry name" value="OSJNBA0084A10.13 PROTEIN-RELATED"/>
    <property type="match status" value="1"/>
</dbReference>
<dbReference type="GO" id="GO:0008270">
    <property type="term" value="F:zinc ion binding"/>
    <property type="evidence" value="ECO:0007669"/>
    <property type="project" value="UniProtKB-KW"/>
</dbReference>
<feature type="region of interest" description="SAW" evidence="9">
    <location>
        <begin position="299"/>
        <end position="370"/>
    </location>
</feature>
<keyword evidence="2" id="KW-0479">Metal-binding</keyword>
<evidence type="ECO:0000256" key="8">
    <source>
        <dbReference type="PROSITE-ProRule" id="PRU00027"/>
    </source>
</evidence>
<comment type="caution">
    <text evidence="11">The sequence shown here is derived from an EMBL/GenBank/DDBJ whole genome shotgun (WGS) entry which is preliminary data.</text>
</comment>
<name>A0A835N2H9_9ROSI</name>
<evidence type="ECO:0000256" key="7">
    <source>
        <dbReference type="ARBA" id="ARBA00023242"/>
    </source>
</evidence>
<evidence type="ECO:0000313" key="11">
    <source>
        <dbReference type="EMBL" id="KAF9679193.1"/>
    </source>
</evidence>
<proteinExistence type="inferred from homology"/>
<feature type="domain" description="BED-type" evidence="10">
    <location>
        <begin position="732"/>
        <end position="778"/>
    </location>
</feature>
<dbReference type="InterPro" id="IPR055081">
    <property type="entry name" value="NLP1-9_GAF"/>
</dbReference>